<sequence>MNDGFVLVGLVPVYYGRGFTECTPRRGRKAAQKGDRDARNKTELCAFGWFRHIEDGGCGLSCVSR</sequence>
<dbReference type="EMBL" id="GL945477">
    <property type="protein sequence ID" value="EGO02220.1"/>
    <property type="molecule type" value="Genomic_DNA"/>
</dbReference>
<dbReference type="HOGENOM" id="CLU_2851119_0_0_1"/>
<evidence type="ECO:0000313" key="1">
    <source>
        <dbReference type="EMBL" id="EGO02220.1"/>
    </source>
</evidence>
<organism evidence="2">
    <name type="scientific">Serpula lacrymans var. lacrymans (strain S7.3)</name>
    <name type="common">Dry rot fungus</name>
    <dbReference type="NCBI Taxonomy" id="936435"/>
    <lineage>
        <taxon>Eukaryota</taxon>
        <taxon>Fungi</taxon>
        <taxon>Dikarya</taxon>
        <taxon>Basidiomycota</taxon>
        <taxon>Agaricomycotina</taxon>
        <taxon>Agaricomycetes</taxon>
        <taxon>Agaricomycetidae</taxon>
        <taxon>Boletales</taxon>
        <taxon>Coniophorineae</taxon>
        <taxon>Serpulaceae</taxon>
        <taxon>Serpula</taxon>
    </lineage>
</organism>
<reference evidence="2" key="1">
    <citation type="journal article" date="2011" name="Science">
        <title>The plant cell wall-decomposing machinery underlies the functional diversity of forest fungi.</title>
        <authorList>
            <person name="Eastwood D.C."/>
            <person name="Floudas D."/>
            <person name="Binder M."/>
            <person name="Majcherczyk A."/>
            <person name="Schneider P."/>
            <person name="Aerts A."/>
            <person name="Asiegbu F.O."/>
            <person name="Baker S.E."/>
            <person name="Barry K."/>
            <person name="Bendiksby M."/>
            <person name="Blumentritt M."/>
            <person name="Coutinho P.M."/>
            <person name="Cullen D."/>
            <person name="de Vries R.P."/>
            <person name="Gathman A."/>
            <person name="Goodell B."/>
            <person name="Henrissat B."/>
            <person name="Ihrmark K."/>
            <person name="Kauserud H."/>
            <person name="Kohler A."/>
            <person name="LaButti K."/>
            <person name="Lapidus A."/>
            <person name="Lavin J.L."/>
            <person name="Lee Y.-H."/>
            <person name="Lindquist E."/>
            <person name="Lilly W."/>
            <person name="Lucas S."/>
            <person name="Morin E."/>
            <person name="Murat C."/>
            <person name="Oguiza J.A."/>
            <person name="Park J."/>
            <person name="Pisabarro A.G."/>
            <person name="Riley R."/>
            <person name="Rosling A."/>
            <person name="Salamov A."/>
            <person name="Schmidt O."/>
            <person name="Schmutz J."/>
            <person name="Skrede I."/>
            <person name="Stenlid J."/>
            <person name="Wiebenga A."/>
            <person name="Xie X."/>
            <person name="Kuees U."/>
            <person name="Hibbett D.S."/>
            <person name="Hoffmeister D."/>
            <person name="Hoegberg N."/>
            <person name="Martin F."/>
            <person name="Grigoriev I.V."/>
            <person name="Watkinson S.C."/>
        </authorList>
    </citation>
    <scope>NUCLEOTIDE SEQUENCE [LARGE SCALE GENOMIC DNA]</scope>
    <source>
        <strain evidence="2">strain S7.3</strain>
    </source>
</reference>
<dbReference type="Proteomes" id="UP000008063">
    <property type="component" value="Unassembled WGS sequence"/>
</dbReference>
<dbReference type="AlphaFoldDB" id="F8PQH2"/>
<gene>
    <name evidence="1" type="ORF">SERLA73DRAFT_133121</name>
</gene>
<accession>F8PQH2</accession>
<protein>
    <submittedName>
        <fullName evidence="1">Uncharacterized protein</fullName>
    </submittedName>
</protein>
<evidence type="ECO:0000313" key="2">
    <source>
        <dbReference type="Proteomes" id="UP000008063"/>
    </source>
</evidence>
<proteinExistence type="predicted"/>
<keyword evidence="2" id="KW-1185">Reference proteome</keyword>
<name>F8PQH2_SERL3</name>
<dbReference type="InParanoid" id="F8PQH2"/>